<keyword evidence="3" id="KW-1185">Reference proteome</keyword>
<dbReference type="InterPro" id="IPR052336">
    <property type="entry name" value="MlaD_Phospholipid_Transporter"/>
</dbReference>
<dbReference type="OrthoDB" id="4371474at2"/>
<dbReference type="eggNOG" id="COG1463">
    <property type="taxonomic scope" value="Bacteria"/>
</dbReference>
<dbReference type="PANTHER" id="PTHR33371">
    <property type="entry name" value="INTERMEMBRANE PHOSPHOLIPID TRANSPORT SYSTEM BINDING PROTEIN MLAD-RELATED"/>
    <property type="match status" value="1"/>
</dbReference>
<accession>D6Z970</accession>
<dbReference type="HOGENOM" id="CLU_066442_0_0_11"/>
<organism evidence="2 3">
    <name type="scientific">Segniliparus rotundus (strain ATCC BAA-972 / CDC 1076 / CIP 108378 / DSM 44985 / JCM 13578)</name>
    <dbReference type="NCBI Taxonomy" id="640132"/>
    <lineage>
        <taxon>Bacteria</taxon>
        <taxon>Bacillati</taxon>
        <taxon>Actinomycetota</taxon>
        <taxon>Actinomycetes</taxon>
        <taxon>Mycobacteriales</taxon>
        <taxon>Segniliparaceae</taxon>
        <taxon>Segniliparus</taxon>
    </lineage>
</organism>
<protein>
    <submittedName>
        <fullName evidence="2">Mammalian cell entry related domain protein</fullName>
    </submittedName>
</protein>
<evidence type="ECO:0000259" key="1">
    <source>
        <dbReference type="Pfam" id="PF02470"/>
    </source>
</evidence>
<sequence length="316" mass="34450">MKFDSKVSLVLLVVLSLVGMVYLGVGVMGVRPTQKFVHFQVMIPTSGGLLDNSPVLINGRNAGRVRAITVVPGGLKVEGEYDAKYPVSKKSVLVIANLSVAGEQYLNFMQPPNNEAPFFQDGAVIDDPRQIHVSATVGDALSKASYISGQLDPEVLDDVANTADEIFKGLDPEFEELRELINQAVRLNYEHGDEIGRVFDNLQTNLDLIKPLVVQLPAVAEEFQAVVGPAKAELEAFKVFGQKMTPAKWQAAERLVGVLDRHLGNIIVDGHPLLMALRPISAYFRTTYFDPASTMNALLKMLPQDGVPRVVLNMAG</sequence>
<reference evidence="2 3" key="1">
    <citation type="journal article" date="2010" name="Stand. Genomic Sci.">
        <title>Complete genome sequence of Segniliparus rotundus type strain (CDC 1076).</title>
        <authorList>
            <person name="Sikorski J."/>
            <person name="Lapidus A."/>
            <person name="Copeland A."/>
            <person name="Misra M."/>
            <person name="Glavina Del Rio T."/>
            <person name="Nolan M."/>
            <person name="Lucas S."/>
            <person name="Chen F."/>
            <person name="Tice H."/>
            <person name="Cheng J.F."/>
            <person name="Jando M."/>
            <person name="Schneider S."/>
            <person name="Bruce D."/>
            <person name="Goodwin L."/>
            <person name="Pitluck S."/>
            <person name="Liolios K."/>
            <person name="Mikhailova N."/>
            <person name="Pati A."/>
            <person name="Ivanova N."/>
            <person name="Mavromatis K."/>
            <person name="Chen A."/>
            <person name="Palaniappan K."/>
            <person name="Chertkov O."/>
            <person name="Land M."/>
            <person name="Hauser L."/>
            <person name="Chang Y.J."/>
            <person name="Jeffries C.D."/>
            <person name="Brettin T."/>
            <person name="Detter J.C."/>
            <person name="Han C."/>
            <person name="Rohde M."/>
            <person name="Goker M."/>
            <person name="Bristow J."/>
            <person name="Eisen J.A."/>
            <person name="Markowitz V."/>
            <person name="Hugenholtz P."/>
            <person name="Kyrpides N.C."/>
            <person name="Klenk H.P."/>
        </authorList>
    </citation>
    <scope>NUCLEOTIDE SEQUENCE [LARGE SCALE GENOMIC DNA]</scope>
    <source>
        <strain evidence="3">ATCC BAA-972 / CDC 1076 / CIP 108378 / DSM 44985 / JCM 13578</strain>
    </source>
</reference>
<dbReference type="Proteomes" id="UP000002247">
    <property type="component" value="Chromosome"/>
</dbReference>
<name>D6Z970_SEGRD</name>
<dbReference type="EMBL" id="CP001958">
    <property type="protein sequence ID" value="ADG98500.1"/>
    <property type="molecule type" value="Genomic_DNA"/>
</dbReference>
<evidence type="ECO:0000313" key="2">
    <source>
        <dbReference type="EMBL" id="ADG98500.1"/>
    </source>
</evidence>
<gene>
    <name evidence="2" type="ordered locus">Srot_2044</name>
</gene>
<dbReference type="KEGG" id="srt:Srot_2044"/>
<dbReference type="InterPro" id="IPR003399">
    <property type="entry name" value="Mce/MlaD"/>
</dbReference>
<dbReference type="PANTHER" id="PTHR33371:SF16">
    <property type="entry name" value="MCE-FAMILY PROTEIN MCE3F"/>
    <property type="match status" value="1"/>
</dbReference>
<dbReference type="GO" id="GO:0005576">
    <property type="term" value="C:extracellular region"/>
    <property type="evidence" value="ECO:0007669"/>
    <property type="project" value="TreeGrafter"/>
</dbReference>
<dbReference type="STRING" id="640132.Srot_2044"/>
<evidence type="ECO:0000313" key="3">
    <source>
        <dbReference type="Proteomes" id="UP000002247"/>
    </source>
</evidence>
<dbReference type="RefSeq" id="WP_013138952.1">
    <property type="nucleotide sequence ID" value="NC_014168.1"/>
</dbReference>
<dbReference type="Pfam" id="PF02470">
    <property type="entry name" value="MlaD"/>
    <property type="match status" value="1"/>
</dbReference>
<feature type="domain" description="Mce/MlaD" evidence="1">
    <location>
        <begin position="38"/>
        <end position="110"/>
    </location>
</feature>
<proteinExistence type="predicted"/>
<dbReference type="AlphaFoldDB" id="D6Z970"/>